<proteinExistence type="predicted"/>
<sequence>MCVSPHIRKLNNGRPPKYPELENEIYNNGILTYTKTDCIQRPAYNLVAQWILQAWNNIDPNLIQKAFKYCGISNLRDGTENSLIFDYDRLGQHTNSRNHIYMQD</sequence>
<dbReference type="EMBL" id="CAJVQA010010726">
    <property type="protein sequence ID" value="CAG8700138.1"/>
    <property type="molecule type" value="Genomic_DNA"/>
</dbReference>
<feature type="non-terminal residue" evidence="1">
    <location>
        <position position="104"/>
    </location>
</feature>
<evidence type="ECO:0000313" key="1">
    <source>
        <dbReference type="EMBL" id="CAG8700138.1"/>
    </source>
</evidence>
<dbReference type="AlphaFoldDB" id="A0A9N9N3M3"/>
<name>A0A9N9N3M3_9GLOM</name>
<protein>
    <submittedName>
        <fullName evidence="1">14437_t:CDS:1</fullName>
    </submittedName>
</protein>
<dbReference type="Proteomes" id="UP000789759">
    <property type="component" value="Unassembled WGS sequence"/>
</dbReference>
<evidence type="ECO:0000313" key="2">
    <source>
        <dbReference type="Proteomes" id="UP000789759"/>
    </source>
</evidence>
<feature type="non-terminal residue" evidence="1">
    <location>
        <position position="1"/>
    </location>
</feature>
<accession>A0A9N9N3M3</accession>
<comment type="caution">
    <text evidence="1">The sequence shown here is derived from an EMBL/GenBank/DDBJ whole genome shotgun (WGS) entry which is preliminary data.</text>
</comment>
<dbReference type="OrthoDB" id="2440789at2759"/>
<organism evidence="1 2">
    <name type="scientific">Cetraspora pellucida</name>
    <dbReference type="NCBI Taxonomy" id="1433469"/>
    <lineage>
        <taxon>Eukaryota</taxon>
        <taxon>Fungi</taxon>
        <taxon>Fungi incertae sedis</taxon>
        <taxon>Mucoromycota</taxon>
        <taxon>Glomeromycotina</taxon>
        <taxon>Glomeromycetes</taxon>
        <taxon>Diversisporales</taxon>
        <taxon>Gigasporaceae</taxon>
        <taxon>Cetraspora</taxon>
    </lineage>
</organism>
<keyword evidence="2" id="KW-1185">Reference proteome</keyword>
<gene>
    <name evidence="1" type="ORF">CPELLU_LOCUS11779</name>
</gene>
<reference evidence="1" key="1">
    <citation type="submission" date="2021-06" db="EMBL/GenBank/DDBJ databases">
        <authorList>
            <person name="Kallberg Y."/>
            <person name="Tangrot J."/>
            <person name="Rosling A."/>
        </authorList>
    </citation>
    <scope>NUCLEOTIDE SEQUENCE</scope>
    <source>
        <strain evidence="1">FL966</strain>
    </source>
</reference>